<dbReference type="Pfam" id="PF02130">
    <property type="entry name" value="YbeY"/>
    <property type="match status" value="1"/>
</dbReference>
<dbReference type="InterPro" id="IPR002036">
    <property type="entry name" value="YbeY"/>
</dbReference>
<dbReference type="EMBL" id="AP024488">
    <property type="protein sequence ID" value="BCS98333.1"/>
    <property type="molecule type" value="Genomic_DNA"/>
</dbReference>
<accession>A0ABM7PLM7</accession>
<keyword evidence="7" id="KW-0690">Ribosome biogenesis</keyword>
<protein>
    <recommendedName>
        <fullName evidence="7">Endoribonuclease YbeY</fullName>
        <ecNumber evidence="7">3.1.-.-</ecNumber>
    </recommendedName>
</protein>
<evidence type="ECO:0000256" key="1">
    <source>
        <dbReference type="ARBA" id="ARBA00010875"/>
    </source>
</evidence>
<evidence type="ECO:0000256" key="6">
    <source>
        <dbReference type="ARBA" id="ARBA00022833"/>
    </source>
</evidence>
<name>A0ABM7PLM7_9BACT</name>
<evidence type="ECO:0000313" key="8">
    <source>
        <dbReference type="EMBL" id="BCS98333.1"/>
    </source>
</evidence>
<reference evidence="8 9" key="1">
    <citation type="submission" date="2021-02" db="EMBL/GenBank/DDBJ databases">
        <title>Complete genome of Desulfoluna sp. strain ASN36.</title>
        <authorList>
            <person name="Takahashi A."/>
            <person name="Kojima H."/>
            <person name="Fukui M."/>
        </authorList>
    </citation>
    <scope>NUCLEOTIDE SEQUENCE [LARGE SCALE GENOMIC DNA]</scope>
    <source>
        <strain evidence="8 9">ASN36</strain>
    </source>
</reference>
<dbReference type="SUPFAM" id="SSF55486">
    <property type="entry name" value="Metalloproteases ('zincins'), catalytic domain"/>
    <property type="match status" value="1"/>
</dbReference>
<comment type="cofactor">
    <cofactor evidence="7">
        <name>Zn(2+)</name>
        <dbReference type="ChEBI" id="CHEBI:29105"/>
    </cofactor>
    <text evidence="7">Binds 1 zinc ion.</text>
</comment>
<evidence type="ECO:0000256" key="2">
    <source>
        <dbReference type="ARBA" id="ARBA00022722"/>
    </source>
</evidence>
<sequence>MEIQVDNRQERHPVPQNAIQEKGKVILSALALHDRELSLSFVGDAEMLEINSQYRGKDATTNVLSFAMDDGDSTFVSPLLGDVIISCDTAAREAIERGVSLDQRYSQLLVHGILHLAGYDHELGEEEEEAMAEKSIELLRLIEPDADLDYF</sequence>
<keyword evidence="3 7" id="KW-0479">Metal-binding</keyword>
<dbReference type="InterPro" id="IPR020549">
    <property type="entry name" value="YbeY_CS"/>
</dbReference>
<dbReference type="HAMAP" id="MF_00009">
    <property type="entry name" value="Endoribonucl_YbeY"/>
    <property type="match status" value="1"/>
</dbReference>
<keyword evidence="6 7" id="KW-0862">Zinc</keyword>
<comment type="subcellular location">
    <subcellularLocation>
        <location evidence="7">Cytoplasm</location>
    </subcellularLocation>
</comment>
<evidence type="ECO:0000313" key="9">
    <source>
        <dbReference type="Proteomes" id="UP001320148"/>
    </source>
</evidence>
<dbReference type="PANTHER" id="PTHR46986:SF1">
    <property type="entry name" value="ENDORIBONUCLEASE YBEY, CHLOROPLASTIC"/>
    <property type="match status" value="1"/>
</dbReference>
<keyword evidence="7" id="KW-0963">Cytoplasm</keyword>
<gene>
    <name evidence="7 8" type="primary">ybeY</name>
    <name evidence="8" type="ORF">DSLASN_39650</name>
</gene>
<feature type="binding site" evidence="7">
    <location>
        <position position="121"/>
    </location>
    <ligand>
        <name>Zn(2+)</name>
        <dbReference type="ChEBI" id="CHEBI:29105"/>
        <note>catalytic</note>
    </ligand>
</feature>
<keyword evidence="4 7" id="KW-0255">Endonuclease</keyword>
<dbReference type="NCBIfam" id="TIGR00043">
    <property type="entry name" value="rRNA maturation RNase YbeY"/>
    <property type="match status" value="1"/>
</dbReference>
<proteinExistence type="inferred from homology"/>
<comment type="function">
    <text evidence="7">Single strand-specific metallo-endoribonuclease involved in late-stage 70S ribosome quality control and in maturation of the 3' terminus of the 16S rRNA.</text>
</comment>
<dbReference type="PROSITE" id="PS01306">
    <property type="entry name" value="UPF0054"/>
    <property type="match status" value="1"/>
</dbReference>
<comment type="similarity">
    <text evidence="1 7">Belongs to the endoribonuclease YbeY family.</text>
</comment>
<evidence type="ECO:0000256" key="4">
    <source>
        <dbReference type="ARBA" id="ARBA00022759"/>
    </source>
</evidence>
<evidence type="ECO:0000256" key="3">
    <source>
        <dbReference type="ARBA" id="ARBA00022723"/>
    </source>
</evidence>
<organism evidence="8 9">
    <name type="scientific">Desulfoluna limicola</name>
    <dbReference type="NCBI Taxonomy" id="2810562"/>
    <lineage>
        <taxon>Bacteria</taxon>
        <taxon>Pseudomonadati</taxon>
        <taxon>Thermodesulfobacteriota</taxon>
        <taxon>Desulfobacteria</taxon>
        <taxon>Desulfobacterales</taxon>
        <taxon>Desulfolunaceae</taxon>
        <taxon>Desulfoluna</taxon>
    </lineage>
</organism>
<keyword evidence="2 7" id="KW-0540">Nuclease</keyword>
<dbReference type="EC" id="3.1.-.-" evidence="7"/>
<dbReference type="PANTHER" id="PTHR46986">
    <property type="entry name" value="ENDORIBONUCLEASE YBEY, CHLOROPLASTIC"/>
    <property type="match status" value="1"/>
</dbReference>
<dbReference type="Proteomes" id="UP001320148">
    <property type="component" value="Chromosome"/>
</dbReference>
<feature type="binding site" evidence="7">
    <location>
        <position position="111"/>
    </location>
    <ligand>
        <name>Zn(2+)</name>
        <dbReference type="ChEBI" id="CHEBI:29105"/>
        <note>catalytic</note>
    </ligand>
</feature>
<keyword evidence="7" id="KW-0698">rRNA processing</keyword>
<dbReference type="InterPro" id="IPR023091">
    <property type="entry name" value="MetalPrtase_cat_dom_sf_prd"/>
</dbReference>
<keyword evidence="9" id="KW-1185">Reference proteome</keyword>
<dbReference type="Gene3D" id="3.40.390.30">
    <property type="entry name" value="Metalloproteases ('zincins'), catalytic domain"/>
    <property type="match status" value="1"/>
</dbReference>
<keyword evidence="5 7" id="KW-0378">Hydrolase</keyword>
<feature type="binding site" evidence="7">
    <location>
        <position position="115"/>
    </location>
    <ligand>
        <name>Zn(2+)</name>
        <dbReference type="ChEBI" id="CHEBI:29105"/>
        <note>catalytic</note>
    </ligand>
</feature>
<evidence type="ECO:0000256" key="5">
    <source>
        <dbReference type="ARBA" id="ARBA00022801"/>
    </source>
</evidence>
<evidence type="ECO:0000256" key="7">
    <source>
        <dbReference type="HAMAP-Rule" id="MF_00009"/>
    </source>
</evidence>